<dbReference type="InterPro" id="IPR013249">
    <property type="entry name" value="RNA_pol_sigma70_r4_t2"/>
</dbReference>
<name>A0A370Q8W7_9FLAO</name>
<accession>A0A370Q8W7</accession>
<dbReference type="InterPro" id="IPR039425">
    <property type="entry name" value="RNA_pol_sigma-70-like"/>
</dbReference>
<comment type="caution">
    <text evidence="8">The sequence shown here is derived from an EMBL/GenBank/DDBJ whole genome shotgun (WGS) entry which is preliminary data.</text>
</comment>
<dbReference type="Proteomes" id="UP000255317">
    <property type="component" value="Unassembled WGS sequence"/>
</dbReference>
<evidence type="ECO:0000256" key="5">
    <source>
        <dbReference type="ARBA" id="ARBA00023163"/>
    </source>
</evidence>
<evidence type="ECO:0000256" key="1">
    <source>
        <dbReference type="ARBA" id="ARBA00010641"/>
    </source>
</evidence>
<dbReference type="PANTHER" id="PTHR43133">
    <property type="entry name" value="RNA POLYMERASE ECF-TYPE SIGMA FACTO"/>
    <property type="match status" value="1"/>
</dbReference>
<sequence length="202" mass="23370">MKHCHKILVLYPNSNQKTIQSLSNQLLVEQCKQNSRKAQLALYKQYCDGMYIVALRYMKDKATAEDAVQEGFIKAFKKIEQFKGDVTFGAWLKRIVINTCLDAIKAKKLETEPLYDETLRIAEDETDWHVPDETTVDEVMQAIENLGDNYRDVTKLFLLEGYDHQEIAEVLNISESASRTKLHRGKLKLKENLKHLHYGTGY</sequence>
<dbReference type="GO" id="GO:0016987">
    <property type="term" value="F:sigma factor activity"/>
    <property type="evidence" value="ECO:0007669"/>
    <property type="project" value="UniProtKB-KW"/>
</dbReference>
<feature type="domain" description="RNA polymerase sigma-70 region 2" evidence="6">
    <location>
        <begin position="42"/>
        <end position="108"/>
    </location>
</feature>
<dbReference type="InterPro" id="IPR007627">
    <property type="entry name" value="RNA_pol_sigma70_r2"/>
</dbReference>
<dbReference type="PANTHER" id="PTHR43133:SF8">
    <property type="entry name" value="RNA POLYMERASE SIGMA FACTOR HI_1459-RELATED"/>
    <property type="match status" value="1"/>
</dbReference>
<dbReference type="EMBL" id="QRAO01000004">
    <property type="protein sequence ID" value="RDK84783.1"/>
    <property type="molecule type" value="Genomic_DNA"/>
</dbReference>
<dbReference type="GO" id="GO:0003677">
    <property type="term" value="F:DNA binding"/>
    <property type="evidence" value="ECO:0007669"/>
    <property type="project" value="UniProtKB-KW"/>
</dbReference>
<dbReference type="AlphaFoldDB" id="A0A370Q8W7"/>
<feature type="domain" description="RNA polymerase sigma factor 70 region 4 type 2" evidence="7">
    <location>
        <begin position="138"/>
        <end position="189"/>
    </location>
</feature>
<dbReference type="Pfam" id="PF04542">
    <property type="entry name" value="Sigma70_r2"/>
    <property type="match status" value="1"/>
</dbReference>
<evidence type="ECO:0000256" key="4">
    <source>
        <dbReference type="ARBA" id="ARBA00023125"/>
    </source>
</evidence>
<evidence type="ECO:0000259" key="6">
    <source>
        <dbReference type="Pfam" id="PF04542"/>
    </source>
</evidence>
<protein>
    <submittedName>
        <fullName evidence="8">RNA polymerase sigma-70 factor (ECF subfamily)</fullName>
    </submittedName>
</protein>
<evidence type="ECO:0000313" key="8">
    <source>
        <dbReference type="EMBL" id="RDK84783.1"/>
    </source>
</evidence>
<organism evidence="8 9">
    <name type="scientific">Marinirhabdus gelatinilytica</name>
    <dbReference type="NCBI Taxonomy" id="1703343"/>
    <lineage>
        <taxon>Bacteria</taxon>
        <taxon>Pseudomonadati</taxon>
        <taxon>Bacteroidota</taxon>
        <taxon>Flavobacteriia</taxon>
        <taxon>Flavobacteriales</taxon>
        <taxon>Flavobacteriaceae</taxon>
    </lineage>
</organism>
<dbReference type="Gene3D" id="1.10.10.10">
    <property type="entry name" value="Winged helix-like DNA-binding domain superfamily/Winged helix DNA-binding domain"/>
    <property type="match status" value="1"/>
</dbReference>
<comment type="similarity">
    <text evidence="1">Belongs to the sigma-70 factor family. ECF subfamily.</text>
</comment>
<dbReference type="InterPro" id="IPR014284">
    <property type="entry name" value="RNA_pol_sigma-70_dom"/>
</dbReference>
<keyword evidence="2" id="KW-0805">Transcription regulation</keyword>
<evidence type="ECO:0000256" key="3">
    <source>
        <dbReference type="ARBA" id="ARBA00023082"/>
    </source>
</evidence>
<reference evidence="8 9" key="1">
    <citation type="submission" date="2018-07" db="EMBL/GenBank/DDBJ databases">
        <title>Genomic Encyclopedia of Type Strains, Phase IV (KMG-IV): sequencing the most valuable type-strain genomes for metagenomic binning, comparative biology and taxonomic classification.</title>
        <authorList>
            <person name="Goeker M."/>
        </authorList>
    </citation>
    <scope>NUCLEOTIDE SEQUENCE [LARGE SCALE GENOMIC DNA]</scope>
    <source>
        <strain evidence="8 9">DSM 101478</strain>
    </source>
</reference>
<dbReference type="SUPFAM" id="SSF88659">
    <property type="entry name" value="Sigma3 and sigma4 domains of RNA polymerase sigma factors"/>
    <property type="match status" value="1"/>
</dbReference>
<dbReference type="GO" id="GO:0006352">
    <property type="term" value="P:DNA-templated transcription initiation"/>
    <property type="evidence" value="ECO:0007669"/>
    <property type="project" value="InterPro"/>
</dbReference>
<dbReference type="Gene3D" id="1.10.1740.10">
    <property type="match status" value="1"/>
</dbReference>
<keyword evidence="5" id="KW-0804">Transcription</keyword>
<proteinExistence type="inferred from homology"/>
<keyword evidence="9" id="KW-1185">Reference proteome</keyword>
<dbReference type="CDD" id="cd06171">
    <property type="entry name" value="Sigma70_r4"/>
    <property type="match status" value="1"/>
</dbReference>
<keyword evidence="3" id="KW-0731">Sigma factor</keyword>
<dbReference type="SUPFAM" id="SSF88946">
    <property type="entry name" value="Sigma2 domain of RNA polymerase sigma factors"/>
    <property type="match status" value="1"/>
</dbReference>
<keyword evidence="4" id="KW-0238">DNA-binding</keyword>
<evidence type="ECO:0000256" key="2">
    <source>
        <dbReference type="ARBA" id="ARBA00023015"/>
    </source>
</evidence>
<dbReference type="InterPro" id="IPR013325">
    <property type="entry name" value="RNA_pol_sigma_r2"/>
</dbReference>
<dbReference type="NCBIfam" id="TIGR02937">
    <property type="entry name" value="sigma70-ECF"/>
    <property type="match status" value="1"/>
</dbReference>
<gene>
    <name evidence="8" type="ORF">C8D94_104156</name>
</gene>
<dbReference type="InterPro" id="IPR036388">
    <property type="entry name" value="WH-like_DNA-bd_sf"/>
</dbReference>
<evidence type="ECO:0000259" key="7">
    <source>
        <dbReference type="Pfam" id="PF08281"/>
    </source>
</evidence>
<dbReference type="InterPro" id="IPR013324">
    <property type="entry name" value="RNA_pol_sigma_r3/r4-like"/>
</dbReference>
<evidence type="ECO:0000313" key="9">
    <source>
        <dbReference type="Proteomes" id="UP000255317"/>
    </source>
</evidence>
<dbReference type="Pfam" id="PF08281">
    <property type="entry name" value="Sigma70_r4_2"/>
    <property type="match status" value="1"/>
</dbReference>